<gene>
    <name evidence="3" type="ordered locus">sce0519</name>
</gene>
<dbReference type="InterPro" id="IPR006969">
    <property type="entry name" value="Stig-like"/>
</dbReference>
<dbReference type="Pfam" id="PF04885">
    <property type="entry name" value="Stig1"/>
    <property type="match status" value="3"/>
</dbReference>
<protein>
    <submittedName>
        <fullName evidence="3">Secreted protein</fullName>
    </submittedName>
</protein>
<organism evidence="3 4">
    <name type="scientific">Sorangium cellulosum (strain So ce56)</name>
    <name type="common">Polyangium cellulosum (strain So ce56)</name>
    <dbReference type="NCBI Taxonomy" id="448385"/>
    <lineage>
        <taxon>Bacteria</taxon>
        <taxon>Pseudomonadati</taxon>
        <taxon>Myxococcota</taxon>
        <taxon>Polyangia</taxon>
        <taxon>Polyangiales</taxon>
        <taxon>Polyangiaceae</taxon>
        <taxon>Sorangium</taxon>
    </lineage>
</organism>
<dbReference type="EMBL" id="AM746676">
    <property type="protein sequence ID" value="CAN90676.1"/>
    <property type="molecule type" value="Genomic_DNA"/>
</dbReference>
<dbReference type="AlphaFoldDB" id="A9GUW6"/>
<keyword evidence="4" id="KW-1185">Reference proteome</keyword>
<dbReference type="BioCyc" id="SCEL448385:SCE_RS02725-MONOMER"/>
<dbReference type="PROSITE" id="PS51257">
    <property type="entry name" value="PROKAR_LIPOPROTEIN"/>
    <property type="match status" value="1"/>
</dbReference>
<proteinExistence type="predicted"/>
<evidence type="ECO:0000256" key="1">
    <source>
        <dbReference type="ARBA" id="ARBA00022729"/>
    </source>
</evidence>
<sequence>MSHPGLRARFEPSSMALWLTVAALVALAASCAEDSAVAPCDDGLTPCGGACFDTQADPEHCGGCEGVCASGARCEAGVCVGGGGGGGEAGGEAGGEPCASGLVACSGGCVDLATDAAHCGRCGQECPAEQRCERGACRCASGFTACGGGCVDVKSDPLHCGACEARCPLHETCVEGACVCDEGFAVCSGRCVDLAVDPAHCGACGAACAPGLFCREGACACAAGDYEDIGSTVPRLLTGTTVGAETYFPLACMGVGSTQFVYRFTAEEAGRYKFDTAGSSYDTAIGVLDFDACEELACNDDRGGAVTGSASVALEEGQSVLLVVSGYDGAQGDFALHLDRMAPPACPLDTLATGLPLSITGNTWGLGDAVSTHCGSIDTSDASYRFTAPRAGRYVFDTSGSTFDTVLELRRGSCSGTVISCNDNDDDNAMGAKTSRLVANLAEGQTVVAVVDGVDGGSGPFTLNVSEYVPPPCPELTLDATFPQTVTGTTAIPDRVSAVPSPCTSDSGPEATYAFTAPATALYTFDTFGSSFDTVLHVHEGTCSGESVACNDDTSGRQSEVKVMLREGETISVVVDGYAPVASGPFQLNVSQTFVLPCPLIDLGSTVPQTVTGTTADTADVLRPSCGSGAGEVTYRFTAPAAGTYIVDTFGSSLDTALSVLDGSCSGAELVCNDDAPGSEQSRLTLELAEGQTVVLLVDGSAAGASGDFTLTIAPFSGGGTCSTAIDLGSVVPQLVTGSTAEQPESVRPACGSSSNAPDTIYRFTAPEDGLYVFDTFGSSFDTILQILKESCKGTSLGCNDNTDGQQSRVALGLAADQSVLVVVDGLGTSSGDYVLHVDRFTGPGTCATAIHLGSPLSITTTGTTRGQPDVVRPKCVPAVYASAPEAVFTYTAPIRGTYVIDTIGSSFNTVLHVHTRGCTGIELQCNDDLTSSQASKVQIELAPNQTITVVVDGYNGASGDFTLNIAKL</sequence>
<dbReference type="PANTHER" id="PTHR33227:SF48">
    <property type="entry name" value="STIGMA-SPECIFIC STIG1-LIKE PROTEIN 4"/>
    <property type="match status" value="1"/>
</dbReference>
<evidence type="ECO:0000313" key="3">
    <source>
        <dbReference type="EMBL" id="CAN90676.1"/>
    </source>
</evidence>
<dbReference type="HOGENOM" id="CLU_317809_0_0_7"/>
<reference evidence="3 4" key="1">
    <citation type="journal article" date="2007" name="Nat. Biotechnol.">
        <title>Complete genome sequence of the myxobacterium Sorangium cellulosum.</title>
        <authorList>
            <person name="Schneiker S."/>
            <person name="Perlova O."/>
            <person name="Kaiser O."/>
            <person name="Gerth K."/>
            <person name="Alici A."/>
            <person name="Altmeyer M.O."/>
            <person name="Bartels D."/>
            <person name="Bekel T."/>
            <person name="Beyer S."/>
            <person name="Bode E."/>
            <person name="Bode H.B."/>
            <person name="Bolten C.J."/>
            <person name="Choudhuri J.V."/>
            <person name="Doss S."/>
            <person name="Elnakady Y.A."/>
            <person name="Frank B."/>
            <person name="Gaigalat L."/>
            <person name="Goesmann A."/>
            <person name="Groeger C."/>
            <person name="Gross F."/>
            <person name="Jelsbak L."/>
            <person name="Jelsbak L."/>
            <person name="Kalinowski J."/>
            <person name="Kegler C."/>
            <person name="Knauber T."/>
            <person name="Konietzny S."/>
            <person name="Kopp M."/>
            <person name="Krause L."/>
            <person name="Krug D."/>
            <person name="Linke B."/>
            <person name="Mahmud T."/>
            <person name="Martinez-Arias R."/>
            <person name="McHardy A.C."/>
            <person name="Merai M."/>
            <person name="Meyer F."/>
            <person name="Mormann S."/>
            <person name="Munoz-Dorado J."/>
            <person name="Perez J."/>
            <person name="Pradella S."/>
            <person name="Rachid S."/>
            <person name="Raddatz G."/>
            <person name="Rosenau F."/>
            <person name="Rueckert C."/>
            <person name="Sasse F."/>
            <person name="Scharfe M."/>
            <person name="Schuster S.C."/>
            <person name="Suen G."/>
            <person name="Treuner-Lange A."/>
            <person name="Velicer G.J."/>
            <person name="Vorholter F.-J."/>
            <person name="Weissman K.J."/>
            <person name="Welch R.D."/>
            <person name="Wenzel S.C."/>
            <person name="Whitworth D.E."/>
            <person name="Wilhelm S."/>
            <person name="Wittmann C."/>
            <person name="Bloecker H."/>
            <person name="Puehler A."/>
            <person name="Mueller R."/>
        </authorList>
    </citation>
    <scope>NUCLEOTIDE SEQUENCE [LARGE SCALE GENOMIC DNA]</scope>
    <source>
        <strain evidence="4">So ce56</strain>
    </source>
</reference>
<evidence type="ECO:0000313" key="4">
    <source>
        <dbReference type="Proteomes" id="UP000002139"/>
    </source>
</evidence>
<dbReference type="STRING" id="448385.sce0519"/>
<accession>A9GUW6</accession>
<keyword evidence="1 2" id="KW-0732">Signal</keyword>
<dbReference type="eggNOG" id="COG3591">
    <property type="taxonomic scope" value="Bacteria"/>
</dbReference>
<dbReference type="NCBIfam" id="NF041328">
    <property type="entry name" value="C_rich_MXAN6577"/>
    <property type="match status" value="1"/>
</dbReference>
<evidence type="ECO:0000256" key="2">
    <source>
        <dbReference type="SAM" id="SignalP"/>
    </source>
</evidence>
<dbReference type="PANTHER" id="PTHR33227">
    <property type="entry name" value="STIGMA-SPECIFIC STIG1-LIKE PROTEIN 3"/>
    <property type="match status" value="1"/>
</dbReference>
<dbReference type="eggNOG" id="COG3391">
    <property type="taxonomic scope" value="Bacteria"/>
</dbReference>
<dbReference type="Gene3D" id="2.60.120.380">
    <property type="match status" value="5"/>
</dbReference>
<name>A9GUW6_SORC5</name>
<feature type="signal peptide" evidence="2">
    <location>
        <begin position="1"/>
        <end position="28"/>
    </location>
</feature>
<dbReference type="KEGG" id="scl:sce0519"/>
<feature type="chain" id="PRO_5002738198" evidence="2">
    <location>
        <begin position="29"/>
        <end position="969"/>
    </location>
</feature>
<dbReference type="RefSeq" id="WP_012233154.1">
    <property type="nucleotide sequence ID" value="NC_010162.1"/>
</dbReference>
<dbReference type="Proteomes" id="UP000002139">
    <property type="component" value="Chromosome"/>
</dbReference>